<evidence type="ECO:0000256" key="1">
    <source>
        <dbReference type="SAM" id="Phobius"/>
    </source>
</evidence>
<keyword evidence="1" id="KW-0812">Transmembrane</keyword>
<name>A0A9Q4RAX2_9BACT</name>
<comment type="caution">
    <text evidence="3">The sequence shown here is derived from an EMBL/GenBank/DDBJ whole genome shotgun (WGS) entry which is preliminary data.</text>
</comment>
<keyword evidence="1" id="KW-0472">Membrane</keyword>
<keyword evidence="1" id="KW-1133">Transmembrane helix</keyword>
<evidence type="ECO:0000313" key="3">
    <source>
        <dbReference type="EMBL" id="MTV00320.1"/>
    </source>
</evidence>
<protein>
    <submittedName>
        <fullName evidence="3">Acyltransferase family protein</fullName>
    </submittedName>
</protein>
<dbReference type="RefSeq" id="WP_155162242.1">
    <property type="nucleotide sequence ID" value="NZ_JADMOA010000008.1"/>
</dbReference>
<feature type="domain" description="Acyltransferase 3" evidence="2">
    <location>
        <begin position="6"/>
        <end position="301"/>
    </location>
</feature>
<keyword evidence="3" id="KW-0012">Acyltransferase</keyword>
<reference evidence="3 4" key="1">
    <citation type="journal article" date="2019" name="Nat. Med.">
        <title>A library of human gut bacterial isolates paired with longitudinal multiomics data enables mechanistic microbiome research.</title>
        <authorList>
            <person name="Poyet M."/>
            <person name="Groussin M."/>
            <person name="Gibbons S.M."/>
            <person name="Avila-Pacheco J."/>
            <person name="Jiang X."/>
            <person name="Kearney S.M."/>
            <person name="Perrotta A.R."/>
            <person name="Berdy B."/>
            <person name="Zhao S."/>
            <person name="Lieberman T.D."/>
            <person name="Swanson P.K."/>
            <person name="Smith M."/>
            <person name="Roesemann S."/>
            <person name="Alexander J.E."/>
            <person name="Rich S.A."/>
            <person name="Livny J."/>
            <person name="Vlamakis H."/>
            <person name="Clish C."/>
            <person name="Bullock K."/>
            <person name="Deik A."/>
            <person name="Scott J."/>
            <person name="Pierce K.A."/>
            <person name="Xavier R.J."/>
            <person name="Alm E.J."/>
        </authorList>
    </citation>
    <scope>NUCLEOTIDE SEQUENCE [LARGE SCALE GENOMIC DNA]</scope>
    <source>
        <strain evidence="3 4">BIOML-A11</strain>
    </source>
</reference>
<dbReference type="EMBL" id="WNDD01000001">
    <property type="protein sequence ID" value="MTV00320.1"/>
    <property type="molecule type" value="Genomic_DNA"/>
</dbReference>
<feature type="transmembrane region" description="Helical" evidence="1">
    <location>
        <begin position="295"/>
        <end position="315"/>
    </location>
</feature>
<dbReference type="GO" id="GO:0016747">
    <property type="term" value="F:acyltransferase activity, transferring groups other than amino-acyl groups"/>
    <property type="evidence" value="ECO:0007669"/>
    <property type="project" value="InterPro"/>
</dbReference>
<proteinExistence type="predicted"/>
<dbReference type="InterPro" id="IPR052734">
    <property type="entry name" value="Nod_factor_acetyltransferase"/>
</dbReference>
<feature type="transmembrane region" description="Helical" evidence="1">
    <location>
        <begin position="110"/>
        <end position="128"/>
    </location>
</feature>
<dbReference type="Pfam" id="PF01757">
    <property type="entry name" value="Acyl_transf_3"/>
    <property type="match status" value="1"/>
</dbReference>
<dbReference type="PANTHER" id="PTHR37312:SF1">
    <property type="entry name" value="MEMBRANE-BOUND ACYLTRANSFERASE YKRP-RELATED"/>
    <property type="match status" value="1"/>
</dbReference>
<evidence type="ECO:0000313" key="4">
    <source>
        <dbReference type="Proteomes" id="UP000482671"/>
    </source>
</evidence>
<keyword evidence="3" id="KW-0808">Transferase</keyword>
<evidence type="ECO:0000259" key="2">
    <source>
        <dbReference type="Pfam" id="PF01757"/>
    </source>
</evidence>
<feature type="transmembrane region" description="Helical" evidence="1">
    <location>
        <begin position="191"/>
        <end position="210"/>
    </location>
</feature>
<feature type="transmembrane region" description="Helical" evidence="1">
    <location>
        <begin position="75"/>
        <end position="98"/>
    </location>
</feature>
<sequence>MKERIEWIDLAKGFSIILVVYGHSGLSAVPFLGDWFAAFRMPFFFIVSGLLFSISKYPTFISFLKRRWLTLVRPYFIFSLTLMLGIWILHPDSIAFIIKDIVIKGWGGYALWFIPILFFTEIVYFFICKYIDIKYLRFLFLLCSAIIGYITYKLDFYNNYNICFVFTSVLFYGIGNLLSDWMKNLFRNLNMSILIQYTFALFLCSLFFLLNHQKPEFFINKLSGIYTYIAAFSGAFFMCSVSSIVSRLHYQPIRIMKEGIKYMGRNSYIILAFHQIILQLLGLTCLFSGSIQRLIMWFSLIMLIEGINRYFPFVLGKKKMLPLLLE</sequence>
<feature type="transmembrane region" description="Helical" evidence="1">
    <location>
        <begin position="158"/>
        <end position="179"/>
    </location>
</feature>
<dbReference type="PANTHER" id="PTHR37312">
    <property type="entry name" value="MEMBRANE-BOUND ACYLTRANSFERASE YKRP-RELATED"/>
    <property type="match status" value="1"/>
</dbReference>
<dbReference type="AlphaFoldDB" id="A0A9Q4RAX2"/>
<dbReference type="InterPro" id="IPR002656">
    <property type="entry name" value="Acyl_transf_3_dom"/>
</dbReference>
<feature type="transmembrane region" description="Helical" evidence="1">
    <location>
        <begin position="7"/>
        <end position="29"/>
    </location>
</feature>
<feature type="transmembrane region" description="Helical" evidence="1">
    <location>
        <begin position="135"/>
        <end position="152"/>
    </location>
</feature>
<feature type="transmembrane region" description="Helical" evidence="1">
    <location>
        <begin position="35"/>
        <end position="54"/>
    </location>
</feature>
<dbReference type="Proteomes" id="UP000482671">
    <property type="component" value="Unassembled WGS sequence"/>
</dbReference>
<accession>A0A9Q4RAX2</accession>
<gene>
    <name evidence="3" type="ORF">GME02_01280</name>
</gene>
<feature type="transmembrane region" description="Helical" evidence="1">
    <location>
        <begin position="225"/>
        <end position="246"/>
    </location>
</feature>
<organism evidence="3 4">
    <name type="scientific">Parabacteroides merdae</name>
    <dbReference type="NCBI Taxonomy" id="46503"/>
    <lineage>
        <taxon>Bacteria</taxon>
        <taxon>Pseudomonadati</taxon>
        <taxon>Bacteroidota</taxon>
        <taxon>Bacteroidia</taxon>
        <taxon>Bacteroidales</taxon>
        <taxon>Tannerellaceae</taxon>
        <taxon>Parabacteroides</taxon>
    </lineage>
</organism>
<feature type="transmembrane region" description="Helical" evidence="1">
    <location>
        <begin position="267"/>
        <end position="289"/>
    </location>
</feature>